<evidence type="ECO:0000313" key="2">
    <source>
        <dbReference type="EMBL" id="QUD90379.1"/>
    </source>
</evidence>
<reference evidence="2" key="1">
    <citation type="submission" date="2021-04" db="EMBL/GenBank/DDBJ databases">
        <title>The complete genome sequence of Caulobacter sp. S6.</title>
        <authorList>
            <person name="Tang Y."/>
            <person name="Ouyang W."/>
            <person name="Liu Q."/>
            <person name="Huang B."/>
            <person name="Guo Z."/>
            <person name="Lei P."/>
        </authorList>
    </citation>
    <scope>NUCLEOTIDE SEQUENCE</scope>
    <source>
        <strain evidence="2">S6</strain>
    </source>
</reference>
<dbReference type="RefSeq" id="WP_211940430.1">
    <property type="nucleotide sequence ID" value="NZ_CP073078.1"/>
</dbReference>
<dbReference type="CDD" id="cd05154">
    <property type="entry name" value="ACAD10_11_N-like"/>
    <property type="match status" value="1"/>
</dbReference>
<dbReference type="InterPro" id="IPR052898">
    <property type="entry name" value="ACAD10-like"/>
</dbReference>
<proteinExistence type="predicted"/>
<evidence type="ECO:0000259" key="1">
    <source>
        <dbReference type="Pfam" id="PF01636"/>
    </source>
</evidence>
<feature type="domain" description="Aminoglycoside phosphotransferase" evidence="1">
    <location>
        <begin position="43"/>
        <end position="275"/>
    </location>
</feature>
<dbReference type="Gene3D" id="3.90.1200.10">
    <property type="match status" value="1"/>
</dbReference>
<dbReference type="InterPro" id="IPR011009">
    <property type="entry name" value="Kinase-like_dom_sf"/>
</dbReference>
<dbReference type="KEGG" id="caul:KCG34_11200"/>
<dbReference type="InterPro" id="IPR002575">
    <property type="entry name" value="Aminoglycoside_PTrfase"/>
</dbReference>
<dbReference type="Pfam" id="PF01636">
    <property type="entry name" value="APH"/>
    <property type="match status" value="1"/>
</dbReference>
<gene>
    <name evidence="2" type="ORF">KCG34_11200</name>
</gene>
<organism evidence="2 3">
    <name type="scientific">Phenylobacterium montanum</name>
    <dbReference type="NCBI Taxonomy" id="2823693"/>
    <lineage>
        <taxon>Bacteria</taxon>
        <taxon>Pseudomonadati</taxon>
        <taxon>Pseudomonadota</taxon>
        <taxon>Alphaproteobacteria</taxon>
        <taxon>Caulobacterales</taxon>
        <taxon>Caulobacteraceae</taxon>
        <taxon>Phenylobacterium</taxon>
    </lineage>
</organism>
<dbReference type="PANTHER" id="PTHR47829:SF1">
    <property type="entry name" value="HAD FAMILY PHOSPHATASE"/>
    <property type="match status" value="1"/>
</dbReference>
<dbReference type="PANTHER" id="PTHR47829">
    <property type="entry name" value="HYDROLASE, PUTATIVE (AFU_ORTHOLOGUE AFUA_1G12880)-RELATED"/>
    <property type="match status" value="1"/>
</dbReference>
<name>A0A975G400_9CAUL</name>
<protein>
    <submittedName>
        <fullName evidence="2">Phosphotransferase family protein</fullName>
    </submittedName>
</protein>
<dbReference type="Gene3D" id="3.30.200.20">
    <property type="entry name" value="Phosphorylase Kinase, domain 1"/>
    <property type="match status" value="1"/>
</dbReference>
<sequence>MAEGPRKYLGETVEVKTQHRIDEARLAQFLGDCAPGYAGPLRVRQFEGGQSNPTYLLTTPDAKYVLRRKPPGVLLKSAHAVDREYRVMRALWETGFPVPEPLDLCEDDAVLGTAFYVMRHVPGRVFLDVTMPDLSCDERAAVFDSMNATLARLHSLDHAAIGLGDFGRGGNYFLRQISRWSQQYEASKTADIPAMDKLIAWLPTAAPVEEETRLIHGDFSFHNVLVHPTEPRIVAVLDWELSTTGHPLGDLMYHGMEWYRPAGNDARGTLLGANLEALGVPSLEAYVALYCERIGRAPVENLNFHKAYNLFRVAAIVQGIVGRARDGTAAAAGAAEQAARVRPLAEAAWRFAQEGGAA</sequence>
<dbReference type="AlphaFoldDB" id="A0A975G400"/>
<dbReference type="InterPro" id="IPR041726">
    <property type="entry name" value="ACAD10_11_N"/>
</dbReference>
<evidence type="ECO:0000313" key="3">
    <source>
        <dbReference type="Proteomes" id="UP000676409"/>
    </source>
</evidence>
<dbReference type="SUPFAM" id="SSF56112">
    <property type="entry name" value="Protein kinase-like (PK-like)"/>
    <property type="match status" value="1"/>
</dbReference>
<dbReference type="EMBL" id="CP073078">
    <property type="protein sequence ID" value="QUD90379.1"/>
    <property type="molecule type" value="Genomic_DNA"/>
</dbReference>
<dbReference type="Proteomes" id="UP000676409">
    <property type="component" value="Chromosome"/>
</dbReference>
<keyword evidence="3" id="KW-1185">Reference proteome</keyword>
<accession>A0A975G400</accession>